<sequence>MTTVKPKALLLGDYENAPYHPLGAVEETLLAILGADWEIASSDRYELLASQELNPYRLCISYADRWESPLTSEETAGLLRYAAGGGGLLILHNGISLQARQELAQLAGGRFTGHPEYTELLFRPSAKEHPVLSGIEPFVMDEEPYRFELDGLSDHEVLLTYVHDGQDWPAAWTRRYGLGRMVYLMPGHHRPSFEHAEYAKLVRNGAAWAGKL</sequence>
<accession>A0ABS6FS56</accession>
<comment type="caution">
    <text evidence="2">The sequence shown here is derived from an EMBL/GenBank/DDBJ whole genome shotgun (WGS) entry which is preliminary data.</text>
</comment>
<feature type="domain" description="ThuA-like" evidence="1">
    <location>
        <begin position="39"/>
        <end position="209"/>
    </location>
</feature>
<evidence type="ECO:0000313" key="3">
    <source>
        <dbReference type="Proteomes" id="UP000743001"/>
    </source>
</evidence>
<reference evidence="2 3" key="1">
    <citation type="submission" date="2021-06" db="EMBL/GenBank/DDBJ databases">
        <authorList>
            <person name="Sun Q."/>
            <person name="Li D."/>
        </authorList>
    </citation>
    <scope>NUCLEOTIDE SEQUENCE [LARGE SCALE GENOMIC DNA]</scope>
    <source>
        <strain evidence="2 3">MSJ-6</strain>
    </source>
</reference>
<evidence type="ECO:0000259" key="1">
    <source>
        <dbReference type="Pfam" id="PF06283"/>
    </source>
</evidence>
<dbReference type="RefSeq" id="WP_216478880.1">
    <property type="nucleotide sequence ID" value="NZ_JAHLQJ010000008.1"/>
</dbReference>
<proteinExistence type="predicted"/>
<name>A0ABS6FS56_9BACL</name>
<protein>
    <submittedName>
        <fullName evidence="2">ThuA domain-containing protein</fullName>
    </submittedName>
</protein>
<evidence type="ECO:0000313" key="2">
    <source>
        <dbReference type="EMBL" id="MBU5672287.1"/>
    </source>
</evidence>
<keyword evidence="3" id="KW-1185">Reference proteome</keyword>
<dbReference type="Pfam" id="PF06283">
    <property type="entry name" value="ThuA"/>
    <property type="match status" value="1"/>
</dbReference>
<dbReference type="PANTHER" id="PTHR40469">
    <property type="entry name" value="SECRETED GLYCOSYL HYDROLASE"/>
    <property type="match status" value="1"/>
</dbReference>
<dbReference type="EMBL" id="JAHLQJ010000008">
    <property type="protein sequence ID" value="MBU5672287.1"/>
    <property type="molecule type" value="Genomic_DNA"/>
</dbReference>
<dbReference type="InterPro" id="IPR029010">
    <property type="entry name" value="ThuA-like"/>
</dbReference>
<organism evidence="2 3">
    <name type="scientific">Paenibacillus brevis</name>
    <dbReference type="NCBI Taxonomy" id="2841508"/>
    <lineage>
        <taxon>Bacteria</taxon>
        <taxon>Bacillati</taxon>
        <taxon>Bacillota</taxon>
        <taxon>Bacilli</taxon>
        <taxon>Bacillales</taxon>
        <taxon>Paenibacillaceae</taxon>
        <taxon>Paenibacillus</taxon>
    </lineage>
</organism>
<dbReference type="PANTHER" id="PTHR40469:SF2">
    <property type="entry name" value="GALACTOSE-BINDING DOMAIN-LIKE SUPERFAMILY PROTEIN"/>
    <property type="match status" value="1"/>
</dbReference>
<gene>
    <name evidence="2" type="ORF">KQJ23_10680</name>
</gene>
<dbReference type="Proteomes" id="UP000743001">
    <property type="component" value="Unassembled WGS sequence"/>
</dbReference>